<dbReference type="PROSITE" id="PS50234">
    <property type="entry name" value="VWFA"/>
    <property type="match status" value="1"/>
</dbReference>
<dbReference type="InterPro" id="IPR050768">
    <property type="entry name" value="UPF0353/GerABKA_families"/>
</dbReference>
<dbReference type="RefSeq" id="WP_121935524.1">
    <property type="nucleotide sequence ID" value="NZ_RDOJ01000021.1"/>
</dbReference>
<dbReference type="InterPro" id="IPR002035">
    <property type="entry name" value="VWF_A"/>
</dbReference>
<keyword evidence="4" id="KW-1185">Reference proteome</keyword>
<evidence type="ECO:0000256" key="1">
    <source>
        <dbReference type="SAM" id="Phobius"/>
    </source>
</evidence>
<dbReference type="PANTHER" id="PTHR22550:SF14">
    <property type="entry name" value="VWFA DOMAIN-CONTAINING PROTEIN"/>
    <property type="match status" value="1"/>
</dbReference>
<evidence type="ECO:0000313" key="3">
    <source>
        <dbReference type="EMBL" id="RLZ06877.1"/>
    </source>
</evidence>
<dbReference type="Pfam" id="PF13519">
    <property type="entry name" value="VWA_2"/>
    <property type="match status" value="1"/>
</dbReference>
<name>A0A3L9M145_9FLAO</name>
<dbReference type="PANTHER" id="PTHR22550">
    <property type="entry name" value="SPORE GERMINATION PROTEIN"/>
    <property type="match status" value="1"/>
</dbReference>
<proteinExistence type="predicted"/>
<dbReference type="OrthoDB" id="6206554at2"/>
<dbReference type="Proteomes" id="UP000275348">
    <property type="component" value="Unassembled WGS sequence"/>
</dbReference>
<comment type="caution">
    <text evidence="3">The sequence shown here is derived from an EMBL/GenBank/DDBJ whole genome shotgun (WGS) entry which is preliminary data.</text>
</comment>
<reference evidence="3 4" key="1">
    <citation type="submission" date="2018-10" db="EMBL/GenBank/DDBJ databases">
        <authorList>
            <person name="Chen X."/>
        </authorList>
    </citation>
    <scope>NUCLEOTIDE SEQUENCE [LARGE SCALE GENOMIC DNA]</scope>
    <source>
        <strain evidence="3 4">YIM 102668</strain>
    </source>
</reference>
<keyword evidence="1" id="KW-1133">Transmembrane helix</keyword>
<gene>
    <name evidence="3" type="ORF">EAH69_12380</name>
</gene>
<dbReference type="SMART" id="SM00327">
    <property type="entry name" value="VWA"/>
    <property type="match status" value="1"/>
</dbReference>
<sequence length="337" mass="38058">MQWGDFGQIIWLLALFVIIILSVNVYRWRERVKTTFADKHLLPFIFPMISSRRFLLKLFLSCAAIFLIIVALMDPLFGQKEVEVKREGIDMVFVLDLSSSMNAQDVAPSRIEKSTKFIADMMHQLGGDRAGLVVFAANAYTISPLTNDYAAIESYLQSVNTELISSQGTDFQNAVQEASKLLSKSANQSKMIVIISDGEDNENSTGNAAKLAKEQNIHIVTVSVGTEKGGPIPMYYNGYQDDFKRDRSGNTVISKLESNNLRKLAEQTNGTYIQLNSIQEAISNLAFYKTRLNKNEIATSTTKDMNHIYQWFLGFALLLLFIELLTSEYKIFKKRIK</sequence>
<keyword evidence="1" id="KW-0812">Transmembrane</keyword>
<accession>A0A3L9M145</accession>
<dbReference type="EMBL" id="RDOJ01000021">
    <property type="protein sequence ID" value="RLZ06877.1"/>
    <property type="molecule type" value="Genomic_DNA"/>
</dbReference>
<feature type="transmembrane region" description="Helical" evidence="1">
    <location>
        <begin position="54"/>
        <end position="73"/>
    </location>
</feature>
<evidence type="ECO:0000259" key="2">
    <source>
        <dbReference type="PROSITE" id="PS50234"/>
    </source>
</evidence>
<feature type="transmembrane region" description="Helical" evidence="1">
    <location>
        <begin position="308"/>
        <end position="327"/>
    </location>
</feature>
<evidence type="ECO:0000313" key="4">
    <source>
        <dbReference type="Proteomes" id="UP000275348"/>
    </source>
</evidence>
<dbReference type="AlphaFoldDB" id="A0A3L9M145"/>
<dbReference type="Gene3D" id="3.40.50.410">
    <property type="entry name" value="von Willebrand factor, type A domain"/>
    <property type="match status" value="1"/>
</dbReference>
<protein>
    <submittedName>
        <fullName evidence="3">VWA domain-containing protein</fullName>
    </submittedName>
</protein>
<dbReference type="InterPro" id="IPR036465">
    <property type="entry name" value="vWFA_dom_sf"/>
</dbReference>
<organism evidence="3 4">
    <name type="scientific">Faecalibacter macacae</name>
    <dbReference type="NCBI Taxonomy" id="1859289"/>
    <lineage>
        <taxon>Bacteria</taxon>
        <taxon>Pseudomonadati</taxon>
        <taxon>Bacteroidota</taxon>
        <taxon>Flavobacteriia</taxon>
        <taxon>Flavobacteriales</taxon>
        <taxon>Weeksellaceae</taxon>
        <taxon>Faecalibacter</taxon>
    </lineage>
</organism>
<dbReference type="SUPFAM" id="SSF53300">
    <property type="entry name" value="vWA-like"/>
    <property type="match status" value="1"/>
</dbReference>
<feature type="domain" description="VWFA" evidence="2">
    <location>
        <begin position="90"/>
        <end position="292"/>
    </location>
</feature>
<keyword evidence="1" id="KW-0472">Membrane</keyword>
<feature type="transmembrane region" description="Helical" evidence="1">
    <location>
        <begin position="6"/>
        <end position="26"/>
    </location>
</feature>